<keyword evidence="3" id="KW-1185">Reference proteome</keyword>
<name>A0A024QGD6_9BACI</name>
<dbReference type="Proteomes" id="UP000028875">
    <property type="component" value="Unassembled WGS sequence"/>
</dbReference>
<evidence type="ECO:0000313" key="3">
    <source>
        <dbReference type="Proteomes" id="UP000028875"/>
    </source>
</evidence>
<dbReference type="SUPFAM" id="SSF81301">
    <property type="entry name" value="Nucleotidyltransferase"/>
    <property type="match status" value="1"/>
</dbReference>
<proteinExistence type="predicted"/>
<dbReference type="EMBL" id="CCDP010000003">
    <property type="protein sequence ID" value="CDQ41613.1"/>
    <property type="molecule type" value="Genomic_DNA"/>
</dbReference>
<evidence type="ECO:0000313" key="2">
    <source>
        <dbReference type="EMBL" id="CDQ41613.1"/>
    </source>
</evidence>
<dbReference type="eggNOG" id="COG1708">
    <property type="taxonomic scope" value="Bacteria"/>
</dbReference>
<evidence type="ECO:0000259" key="1">
    <source>
        <dbReference type="Pfam" id="PF21418"/>
    </source>
</evidence>
<dbReference type="RefSeq" id="WP_038246340.1">
    <property type="nucleotide sequence ID" value="NZ_BNER01000005.1"/>
</dbReference>
<dbReference type="STRING" id="1462526.BN990_03987"/>
<dbReference type="OrthoDB" id="65410at2"/>
<dbReference type="AlphaFoldDB" id="A0A024QGD6"/>
<dbReference type="InterPro" id="IPR043519">
    <property type="entry name" value="NT_sf"/>
</dbReference>
<feature type="domain" description="Lincosamide nucleotidyltransferase-like C-terminal" evidence="1">
    <location>
        <begin position="141"/>
        <end position="264"/>
    </location>
</feature>
<dbReference type="Gene3D" id="3.30.460.10">
    <property type="entry name" value="Beta Polymerase, domain 2"/>
    <property type="match status" value="1"/>
</dbReference>
<dbReference type="Pfam" id="PF21418">
    <property type="entry name" value="LinB-like_C"/>
    <property type="match status" value="1"/>
</dbReference>
<dbReference type="InterPro" id="IPR048495">
    <property type="entry name" value="LinB-like_C"/>
</dbReference>
<reference evidence="2 3" key="1">
    <citation type="submission" date="2014-03" db="EMBL/GenBank/DDBJ databases">
        <authorList>
            <person name="Urmite Genomes U."/>
        </authorList>
    </citation>
    <scope>NUCLEOTIDE SEQUENCE [LARGE SCALE GENOMIC DNA]</scope>
    <source>
        <strain evidence="2 3">Vm-5</strain>
    </source>
</reference>
<organism evidence="2 3">
    <name type="scientific">Virgibacillus massiliensis</name>
    <dbReference type="NCBI Taxonomy" id="1462526"/>
    <lineage>
        <taxon>Bacteria</taxon>
        <taxon>Bacillati</taxon>
        <taxon>Bacillota</taxon>
        <taxon>Bacilli</taxon>
        <taxon>Bacillales</taxon>
        <taxon>Bacillaceae</taxon>
        <taxon>Virgibacillus</taxon>
    </lineage>
</organism>
<sequence length="268" mass="31252">MLIQNKMIQRVREKCIQDDSVSAGMMYGSFTKGEGDQYSDVEFYIFIENDKMDDFSPRQWISEVYPFDLIFYNEYGTEVVIFTNMIRGEFHFLPESEIGIIKSFKPTGVFPNTDAMYIYDSTKKLKVLLDALGGDGPKRMTDENVNFAYNNFVNAWLMGVNIMKRGELARSLEVLTHVQKFILRLIRVKEQTVERWFNSTKNLEEDISIESYNDYVSITSALKENELTDAYKNALMLAEKLYDVLAVHYKLEVNKDVIGNLYSYYLEK</sequence>
<reference evidence="3" key="2">
    <citation type="submission" date="2014-05" db="EMBL/GenBank/DDBJ databases">
        <title>Draft genome sequence of Virgibacillus massiliensis Vm-5.</title>
        <authorList>
            <person name="Khelaifia S."/>
            <person name="Croce O."/>
            <person name="Lagier J.C."/>
            <person name="Raoult D."/>
        </authorList>
    </citation>
    <scope>NUCLEOTIDE SEQUENCE [LARGE SCALE GENOMIC DNA]</scope>
    <source>
        <strain evidence="3">Vm-5</strain>
    </source>
</reference>
<comment type="caution">
    <text evidence="2">The sequence shown here is derived from an EMBL/GenBank/DDBJ whole genome shotgun (WGS) entry which is preliminary data.</text>
</comment>
<gene>
    <name evidence="2" type="ORF">BN990_03987</name>
</gene>
<protein>
    <recommendedName>
        <fullName evidence="1">Lincosamide nucleotidyltransferase-like C-terminal domain-containing protein</fullName>
    </recommendedName>
</protein>
<dbReference type="Gene3D" id="1.20.120.330">
    <property type="entry name" value="Nucleotidyltransferases domain 2"/>
    <property type="match status" value="1"/>
</dbReference>
<accession>A0A024QGD6</accession>